<evidence type="ECO:0000256" key="4">
    <source>
        <dbReference type="ARBA" id="ARBA00023186"/>
    </source>
</evidence>
<keyword evidence="3 5" id="KW-0067">ATP-binding</keyword>
<dbReference type="PANTHER" id="PTHR19375">
    <property type="entry name" value="HEAT SHOCK PROTEIN 70KDA"/>
    <property type="match status" value="1"/>
</dbReference>
<dbReference type="FunFam" id="3.90.640.10:FF:000003">
    <property type="entry name" value="Molecular chaperone DnaK"/>
    <property type="match status" value="1"/>
</dbReference>
<keyword evidence="2 5" id="KW-0547">Nucleotide-binding</keyword>
<protein>
    <submittedName>
        <fullName evidence="6">Molecular chaperone DnaK</fullName>
    </submittedName>
</protein>
<organism evidence="6 7">
    <name type="scientific">Candidatus Electronema aureum</name>
    <dbReference type="NCBI Taxonomy" id="2005002"/>
    <lineage>
        <taxon>Bacteria</taxon>
        <taxon>Pseudomonadati</taxon>
        <taxon>Thermodesulfobacteriota</taxon>
        <taxon>Desulfobulbia</taxon>
        <taxon>Desulfobulbales</taxon>
        <taxon>Desulfobulbaceae</taxon>
        <taxon>Candidatus Electronema</taxon>
    </lineage>
</organism>
<dbReference type="Pfam" id="PF00012">
    <property type="entry name" value="HSP70"/>
    <property type="match status" value="2"/>
</dbReference>
<gene>
    <name evidence="6" type="ORF">CDV28_12911</name>
</gene>
<dbReference type="GO" id="GO:0005524">
    <property type="term" value="F:ATP binding"/>
    <property type="evidence" value="ECO:0007669"/>
    <property type="project" value="UniProtKB-KW"/>
</dbReference>
<proteinExistence type="inferred from homology"/>
<dbReference type="PROSITE" id="PS00297">
    <property type="entry name" value="HSP70_1"/>
    <property type="match status" value="1"/>
</dbReference>
<comment type="similarity">
    <text evidence="1 5">Belongs to the heat shock protein 70 family.</text>
</comment>
<evidence type="ECO:0000256" key="3">
    <source>
        <dbReference type="ARBA" id="ARBA00022840"/>
    </source>
</evidence>
<keyword evidence="4" id="KW-0143">Chaperone</keyword>
<evidence type="ECO:0000313" key="6">
    <source>
        <dbReference type="EMBL" id="TAA74346.1"/>
    </source>
</evidence>
<dbReference type="InterPro" id="IPR029047">
    <property type="entry name" value="HSP70_peptide-bd_sf"/>
</dbReference>
<evidence type="ECO:0000256" key="1">
    <source>
        <dbReference type="ARBA" id="ARBA00007381"/>
    </source>
</evidence>
<comment type="caution">
    <text evidence="6">The sequence shown here is derived from an EMBL/GenBank/DDBJ whole genome shotgun (WGS) entry which is preliminary data.</text>
</comment>
<dbReference type="InterPro" id="IPR043129">
    <property type="entry name" value="ATPase_NBD"/>
</dbReference>
<dbReference type="Proteomes" id="UP000316238">
    <property type="component" value="Unassembled WGS sequence"/>
</dbReference>
<dbReference type="InterPro" id="IPR013126">
    <property type="entry name" value="Hsp_70_fam"/>
</dbReference>
<evidence type="ECO:0000256" key="2">
    <source>
        <dbReference type="ARBA" id="ARBA00022741"/>
    </source>
</evidence>
<dbReference type="SUPFAM" id="SSF100920">
    <property type="entry name" value="Heat shock protein 70kD (HSP70), peptide-binding domain"/>
    <property type="match status" value="1"/>
</dbReference>
<name>A0A521G002_9BACT</name>
<dbReference type="AlphaFoldDB" id="A0A521G002"/>
<evidence type="ECO:0000256" key="5">
    <source>
        <dbReference type="RuleBase" id="RU003322"/>
    </source>
</evidence>
<dbReference type="CDD" id="cd24029">
    <property type="entry name" value="ASKHA_NBD_HSP70_DnaK_HscA_HscC"/>
    <property type="match status" value="1"/>
</dbReference>
<dbReference type="EMBL" id="NQJD01000029">
    <property type="protein sequence ID" value="TAA74346.1"/>
    <property type="molecule type" value="Genomic_DNA"/>
</dbReference>
<dbReference type="Gene3D" id="3.30.420.40">
    <property type="match status" value="2"/>
</dbReference>
<dbReference type="InterPro" id="IPR018181">
    <property type="entry name" value="Heat_shock_70_CS"/>
</dbReference>
<evidence type="ECO:0000313" key="7">
    <source>
        <dbReference type="Proteomes" id="UP000316238"/>
    </source>
</evidence>
<accession>A0A521G002</accession>
<dbReference type="PRINTS" id="PR00301">
    <property type="entry name" value="HEATSHOCK70"/>
</dbReference>
<dbReference type="Gene3D" id="3.90.640.10">
    <property type="entry name" value="Actin, Chain A, domain 4"/>
    <property type="match status" value="1"/>
</dbReference>
<dbReference type="SUPFAM" id="SSF53067">
    <property type="entry name" value="Actin-like ATPase domain"/>
    <property type="match status" value="2"/>
</dbReference>
<dbReference type="PROSITE" id="PS01036">
    <property type="entry name" value="HSP70_3"/>
    <property type="match status" value="1"/>
</dbReference>
<dbReference type="Gene3D" id="2.60.34.10">
    <property type="entry name" value="Substrate Binding Domain Of DNAk, Chain A, domain 1"/>
    <property type="match status" value="1"/>
</dbReference>
<keyword evidence="7" id="KW-1185">Reference proteome</keyword>
<reference evidence="6" key="1">
    <citation type="submission" date="2017-07" db="EMBL/GenBank/DDBJ databases">
        <title>The cable genome - Insights into the physiology and evolution of filamentous bacteria capable of sulfide oxidation via long distance electron transfer.</title>
        <authorList>
            <person name="Thorup C."/>
            <person name="Bjerg J.T."/>
            <person name="Schreiber L."/>
            <person name="Nielsen L.P."/>
            <person name="Kjeldsen K.U."/>
            <person name="Boesen T."/>
            <person name="Boggild A."/>
            <person name="Meysman F."/>
            <person name="Geelhoed J."/>
            <person name="Schramm A."/>
        </authorList>
    </citation>
    <scope>NUCLEOTIDE SEQUENCE [LARGE SCALE GENOMIC DNA]</scope>
    <source>
        <strain evidence="6">GS</strain>
    </source>
</reference>
<dbReference type="PROSITE" id="PS00329">
    <property type="entry name" value="HSP70_2"/>
    <property type="match status" value="1"/>
</dbReference>
<dbReference type="GO" id="GO:0140662">
    <property type="term" value="F:ATP-dependent protein folding chaperone"/>
    <property type="evidence" value="ECO:0007669"/>
    <property type="project" value="InterPro"/>
</dbReference>
<sequence length="771" mass="85005">MKKSIGIDLGTTNSAAAIKKVRVEVLKNAEGDFITPSCVTVRKRLIRKPEFIVGRHALEWLRQEPENTITAVKRLIGRNFHDPEVQELIKNGRFRCPLSPYSSGSQNSLAIAAGGREFSPEEISAQILIKIKADAERILGDEVETAVITVPAYFNDKQKHATRTAAALAGLKVSRLLSEPTAAAISFGVDQISSDEGKTVLVFDFGGGTLDLSLLAISGGQIIEMAKGGDMWLGGEDIDNLIISHALRETAAKEGMDDVRLRALLGRLEPSQRNRLLAELKTAAEKAKIALSDSPEACIAVLGLLTDEDGDPIHIEAELSQEQLEEMLAPLLTTMLRLLRNLLAEAYFSPDLIDHVLLVGGSSRIPCVIKTLRQEFGADKVLLHERPMLAVAEGAAILSHRLADTLECPSCGGETSQHNANCPHCQFNLATYTTKHGLVDIVHAAAHDYFIRLENDQRFLLVKKNSVLPCSSTEIFQLVDAEQELVHMQFYNVVNNKEERIGDLWLGIDRDSTTAPQTEELPRLAVTLNIDENNLVSVQAALVGQLKGKVEGTLSRGKADERLFLRLEQIINEADRKGCSTYTVADLLCRAKGIIRALHKVVDAQTGEVDGAACRRVEEKINKAVRISEAEEAPLTQIYYAESMLADYGMLIAPALQERILRKIQQLRETDEEGSYEETMQAMDELSNVLENPGLEVVHALTQIENACEICHQTEPDKAKRFMRAAAEVLASAEAGEELRFEQVLAVMPEVEEVLDQHGRSIQKIHRDIRK</sequence>